<evidence type="ECO:0000313" key="2">
    <source>
        <dbReference type="EMBL" id="SEP86307.1"/>
    </source>
</evidence>
<dbReference type="STRING" id="657014.SAMN04488092_102447"/>
<gene>
    <name evidence="2" type="ORF">SAMN04488092_102447</name>
</gene>
<dbReference type="EMBL" id="FOEP01000002">
    <property type="protein sequence ID" value="SEP86307.1"/>
    <property type="molecule type" value="Genomic_DNA"/>
</dbReference>
<evidence type="ECO:0000259" key="1">
    <source>
        <dbReference type="Pfam" id="PF20056"/>
    </source>
</evidence>
<keyword evidence="3" id="KW-1185">Reference proteome</keyword>
<protein>
    <recommendedName>
        <fullName evidence="1">DUF6455 domain-containing protein</fullName>
    </recommendedName>
</protein>
<feature type="domain" description="DUF6455" evidence="1">
    <location>
        <begin position="1"/>
        <end position="83"/>
    </location>
</feature>
<name>A0A1H9BC42_9RHOB</name>
<dbReference type="AlphaFoldDB" id="A0A1H9BC42"/>
<organism evidence="2 3">
    <name type="scientific">Thalassovita taeanensis</name>
    <dbReference type="NCBI Taxonomy" id="657014"/>
    <lineage>
        <taxon>Bacteria</taxon>
        <taxon>Pseudomonadati</taxon>
        <taxon>Pseudomonadota</taxon>
        <taxon>Alphaproteobacteria</taxon>
        <taxon>Rhodobacterales</taxon>
        <taxon>Roseobacteraceae</taxon>
        <taxon>Thalassovita</taxon>
    </lineage>
</organism>
<accession>A0A1H9BC42</accession>
<dbReference type="InterPro" id="IPR045601">
    <property type="entry name" value="DUF6455"/>
</dbReference>
<dbReference type="Proteomes" id="UP000198634">
    <property type="component" value="Unassembled WGS sequence"/>
</dbReference>
<dbReference type="RefSeq" id="WP_090268648.1">
    <property type="nucleotide sequence ID" value="NZ_FOEP01000002.1"/>
</dbReference>
<dbReference type="OrthoDB" id="7689275at2"/>
<reference evidence="2 3" key="1">
    <citation type="submission" date="2016-10" db="EMBL/GenBank/DDBJ databases">
        <authorList>
            <person name="de Groot N.N."/>
        </authorList>
    </citation>
    <scope>NUCLEOTIDE SEQUENCE [LARGE SCALE GENOMIC DNA]</scope>
    <source>
        <strain evidence="2 3">DSM 22007</strain>
    </source>
</reference>
<evidence type="ECO:0000313" key="3">
    <source>
        <dbReference type="Proteomes" id="UP000198634"/>
    </source>
</evidence>
<sequence length="89" mass="10086">MKPLGDMTRHYWLAQRMAKTTGTDLVAAQEVGALDQSAWAEMVQTCRSCDWTEGCERWLTTQAETADVVETCPNCNKFRDLQQTLAKDE</sequence>
<dbReference type="Pfam" id="PF20056">
    <property type="entry name" value="DUF6455"/>
    <property type="match status" value="1"/>
</dbReference>
<proteinExistence type="predicted"/>